<accession>A0ABR2F3I3</accession>
<dbReference type="InterPro" id="IPR011009">
    <property type="entry name" value="Kinase-like_dom_sf"/>
</dbReference>
<keyword evidence="5" id="KW-0547">Nucleotide-binding</keyword>
<feature type="signal peptide" evidence="16">
    <location>
        <begin position="1"/>
        <end position="21"/>
    </location>
</feature>
<evidence type="ECO:0000256" key="3">
    <source>
        <dbReference type="ARBA" id="ARBA00022692"/>
    </source>
</evidence>
<dbReference type="Gene3D" id="1.10.510.10">
    <property type="entry name" value="Transferase(Phosphotransferase) domain 1"/>
    <property type="match status" value="2"/>
</dbReference>
<keyword evidence="4 16" id="KW-0732">Signal</keyword>
<evidence type="ECO:0000259" key="17">
    <source>
        <dbReference type="PROSITE" id="PS50011"/>
    </source>
</evidence>
<evidence type="ECO:0000313" key="18">
    <source>
        <dbReference type="EMBL" id="KAK8571573.1"/>
    </source>
</evidence>
<dbReference type="SMART" id="SM00220">
    <property type="entry name" value="S_TKc"/>
    <property type="match status" value="1"/>
</dbReference>
<comment type="catalytic activity">
    <reaction evidence="12">
        <text>L-seryl-[protein] + ATP = O-phospho-L-seryl-[protein] + ADP + H(+)</text>
        <dbReference type="Rhea" id="RHEA:17989"/>
        <dbReference type="Rhea" id="RHEA-COMP:9863"/>
        <dbReference type="Rhea" id="RHEA-COMP:11604"/>
        <dbReference type="ChEBI" id="CHEBI:15378"/>
        <dbReference type="ChEBI" id="CHEBI:29999"/>
        <dbReference type="ChEBI" id="CHEBI:30616"/>
        <dbReference type="ChEBI" id="CHEBI:83421"/>
        <dbReference type="ChEBI" id="CHEBI:456216"/>
    </reaction>
</comment>
<feature type="domain" description="Protein kinase" evidence="17">
    <location>
        <begin position="646"/>
        <end position="935"/>
    </location>
</feature>
<dbReference type="Pfam" id="PF13947">
    <property type="entry name" value="GUB_WAK_bind"/>
    <property type="match status" value="2"/>
</dbReference>
<dbReference type="SUPFAM" id="SSF56112">
    <property type="entry name" value="Protein kinase-like (PK-like)"/>
    <property type="match status" value="1"/>
</dbReference>
<dbReference type="Proteomes" id="UP001472677">
    <property type="component" value="Unassembled WGS sequence"/>
</dbReference>
<dbReference type="PROSITE" id="PS00108">
    <property type="entry name" value="PROTEIN_KINASE_ST"/>
    <property type="match status" value="1"/>
</dbReference>
<evidence type="ECO:0000256" key="11">
    <source>
        <dbReference type="ARBA" id="ARBA00023180"/>
    </source>
</evidence>
<evidence type="ECO:0000256" key="1">
    <source>
        <dbReference type="ARBA" id="ARBA00004479"/>
    </source>
</evidence>
<reference evidence="18 19" key="1">
    <citation type="journal article" date="2024" name="G3 (Bethesda)">
        <title>Genome assembly of Hibiscus sabdariffa L. provides insights into metabolisms of medicinal natural products.</title>
        <authorList>
            <person name="Kim T."/>
        </authorList>
    </citation>
    <scope>NUCLEOTIDE SEQUENCE [LARGE SCALE GENOMIC DNA]</scope>
    <source>
        <strain evidence="18">TK-2024</strain>
        <tissue evidence="18">Old leaves</tissue>
    </source>
</reference>
<keyword evidence="3 15" id="KW-0812">Transmembrane</keyword>
<keyword evidence="10" id="KW-1015">Disulfide bond</keyword>
<dbReference type="Gene3D" id="3.30.200.20">
    <property type="entry name" value="Phosphorylase Kinase, domain 1"/>
    <property type="match status" value="1"/>
</dbReference>
<sequence length="935" mass="102845">MGVGFLLYFVLHLPWLTGAASSDCKENCGDIDIRSPFGMKTGCYHDSRFRVTCNETANGKKPFISSINLELLGWSSQGDNIVIVNNPVTYLNCGDRGNNGTTSPSNVDLQGSPFFFSSRYNAFGSIGCGNLATVFRNNETSPISSCLQRSCGDIDMSFESGSCFVTISENFTSYTASIVEVINPGSKRCASAFLISKEGADLTEYPGSSDRLLPPDPSLQFLYDFNISINTTHFPAALGWNPCDLEVGLCDQIFKGVAAEAQHYTRADACSGRCGNVDIPYPFGIEVGCYMNDWFRVTCNGTTDGPKPYITSIGLQLLNVSILEGTVVVNNSITCSDCLKTDGEANGVSVNLTDTRFSFSAFYNRFMSVGCGSLATFSLSPTDEYPVGGCMQPICGNGTSDAGCTTDFPWDLSSLAVNMKDIYPRNASSKECRSAFIVDQRYLEIIKHRNVAGNWTMTHVPVTLRWSTQIRGLCDCTNWYSTLFGEYSWSNLSRSYLCVCVSNADGLISTDPCQGQLGTCADIYWNTFMLCLNASGNKCSSSSCPEGYEYSGFMCKRRELKKRYKKSPYMTIIIGCSTSLGTLLALIVTWHLLKAWERSKSIKLKQKYFKRNGGLLLQQQLSSNEGNVVRVRLFTSKELDKATDYFNENRILGHGGQGTVYKGMLTDGSIVAIKKSNVMDKKKSDETKLKQFINEVMLLSQINHRNVIKLLGCCLETKVPLLVYEFIPNGTLSHLIHAPNEEFQLTWEMRLRIAIEIANALSYLHSAASVPIYHRDIKSSNILLDDKYRAKVSDFGTSRSVALEQTHPISSGQSEDDVRSLANIFLLSMNEHSLVDIVDPMIMNGGLATEIVAVAKLAKRCLNLNGKKRPAMREVALELEQIRSSEGANVIEQNTDEDSDIDDMNEPSGTASCSLSSSIVNDSVTLSLDAYSLNA</sequence>
<keyword evidence="6" id="KW-0418">Kinase</keyword>
<keyword evidence="7" id="KW-0067">ATP-binding</keyword>
<evidence type="ECO:0000256" key="9">
    <source>
        <dbReference type="ARBA" id="ARBA00023136"/>
    </source>
</evidence>
<evidence type="ECO:0000256" key="2">
    <source>
        <dbReference type="ARBA" id="ARBA00022553"/>
    </source>
</evidence>
<evidence type="ECO:0000256" key="4">
    <source>
        <dbReference type="ARBA" id="ARBA00022729"/>
    </source>
</evidence>
<evidence type="ECO:0000256" key="7">
    <source>
        <dbReference type="ARBA" id="ARBA00022840"/>
    </source>
</evidence>
<keyword evidence="11" id="KW-0325">Glycoprotein</keyword>
<keyword evidence="6" id="KW-0808">Transferase</keyword>
<dbReference type="InterPro" id="IPR045274">
    <property type="entry name" value="WAK-like"/>
</dbReference>
<dbReference type="InterPro" id="IPR008271">
    <property type="entry name" value="Ser/Thr_kinase_AS"/>
</dbReference>
<evidence type="ECO:0000256" key="5">
    <source>
        <dbReference type="ARBA" id="ARBA00022741"/>
    </source>
</evidence>
<dbReference type="PANTHER" id="PTHR27005:SF432">
    <property type="entry name" value="WALL-ASSOCIATED RECEPTOR KINASE-LIKE 6"/>
    <property type="match status" value="1"/>
</dbReference>
<proteinExistence type="predicted"/>
<evidence type="ECO:0000256" key="16">
    <source>
        <dbReference type="SAM" id="SignalP"/>
    </source>
</evidence>
<feature type="region of interest" description="Disordered" evidence="14">
    <location>
        <begin position="887"/>
        <end position="915"/>
    </location>
</feature>
<dbReference type="InterPro" id="IPR000719">
    <property type="entry name" value="Prot_kinase_dom"/>
</dbReference>
<dbReference type="InterPro" id="IPR025287">
    <property type="entry name" value="WAK_GUB"/>
</dbReference>
<dbReference type="Pfam" id="PF00069">
    <property type="entry name" value="Pkinase"/>
    <property type="match status" value="1"/>
</dbReference>
<evidence type="ECO:0000256" key="12">
    <source>
        <dbReference type="ARBA" id="ARBA00047558"/>
    </source>
</evidence>
<feature type="transmembrane region" description="Helical" evidence="15">
    <location>
        <begin position="569"/>
        <end position="593"/>
    </location>
</feature>
<keyword evidence="8 15" id="KW-1133">Transmembrane helix</keyword>
<gene>
    <name evidence="18" type="ORF">V6N12_027655</name>
</gene>
<comment type="subcellular location">
    <subcellularLocation>
        <location evidence="1">Membrane</location>
        <topology evidence="1">Single-pass type I membrane protein</topology>
    </subcellularLocation>
</comment>
<name>A0ABR2F3I3_9ROSI</name>
<evidence type="ECO:0000313" key="19">
    <source>
        <dbReference type="Proteomes" id="UP001472677"/>
    </source>
</evidence>
<evidence type="ECO:0000256" key="13">
    <source>
        <dbReference type="ARBA" id="ARBA00047951"/>
    </source>
</evidence>
<evidence type="ECO:0000256" key="8">
    <source>
        <dbReference type="ARBA" id="ARBA00022989"/>
    </source>
</evidence>
<protein>
    <recommendedName>
        <fullName evidence="17">Protein kinase domain-containing protein</fullName>
    </recommendedName>
</protein>
<dbReference type="PANTHER" id="PTHR27005">
    <property type="entry name" value="WALL-ASSOCIATED RECEPTOR KINASE-LIKE 21"/>
    <property type="match status" value="1"/>
</dbReference>
<dbReference type="EMBL" id="JBBPBM010000008">
    <property type="protein sequence ID" value="KAK8571573.1"/>
    <property type="molecule type" value="Genomic_DNA"/>
</dbReference>
<evidence type="ECO:0000256" key="15">
    <source>
        <dbReference type="SAM" id="Phobius"/>
    </source>
</evidence>
<organism evidence="18 19">
    <name type="scientific">Hibiscus sabdariffa</name>
    <name type="common">roselle</name>
    <dbReference type="NCBI Taxonomy" id="183260"/>
    <lineage>
        <taxon>Eukaryota</taxon>
        <taxon>Viridiplantae</taxon>
        <taxon>Streptophyta</taxon>
        <taxon>Embryophyta</taxon>
        <taxon>Tracheophyta</taxon>
        <taxon>Spermatophyta</taxon>
        <taxon>Magnoliopsida</taxon>
        <taxon>eudicotyledons</taxon>
        <taxon>Gunneridae</taxon>
        <taxon>Pentapetalae</taxon>
        <taxon>rosids</taxon>
        <taxon>malvids</taxon>
        <taxon>Malvales</taxon>
        <taxon>Malvaceae</taxon>
        <taxon>Malvoideae</taxon>
        <taxon>Hibiscus</taxon>
    </lineage>
</organism>
<evidence type="ECO:0000256" key="10">
    <source>
        <dbReference type="ARBA" id="ARBA00023157"/>
    </source>
</evidence>
<comment type="caution">
    <text evidence="18">The sequence shown here is derived from an EMBL/GenBank/DDBJ whole genome shotgun (WGS) entry which is preliminary data.</text>
</comment>
<evidence type="ECO:0000256" key="6">
    <source>
        <dbReference type="ARBA" id="ARBA00022777"/>
    </source>
</evidence>
<keyword evidence="19" id="KW-1185">Reference proteome</keyword>
<dbReference type="PROSITE" id="PS50011">
    <property type="entry name" value="PROTEIN_KINASE_DOM"/>
    <property type="match status" value="1"/>
</dbReference>
<feature type="chain" id="PRO_5046111444" description="Protein kinase domain-containing protein" evidence="16">
    <location>
        <begin position="22"/>
        <end position="935"/>
    </location>
</feature>
<feature type="compositionally biased region" description="Acidic residues" evidence="14">
    <location>
        <begin position="894"/>
        <end position="905"/>
    </location>
</feature>
<keyword evidence="9 15" id="KW-0472">Membrane</keyword>
<keyword evidence="2" id="KW-0597">Phosphoprotein</keyword>
<comment type="catalytic activity">
    <reaction evidence="13">
        <text>L-threonyl-[protein] + ATP = O-phospho-L-threonyl-[protein] + ADP + H(+)</text>
        <dbReference type="Rhea" id="RHEA:46608"/>
        <dbReference type="Rhea" id="RHEA-COMP:11060"/>
        <dbReference type="Rhea" id="RHEA-COMP:11605"/>
        <dbReference type="ChEBI" id="CHEBI:15378"/>
        <dbReference type="ChEBI" id="CHEBI:30013"/>
        <dbReference type="ChEBI" id="CHEBI:30616"/>
        <dbReference type="ChEBI" id="CHEBI:61977"/>
        <dbReference type="ChEBI" id="CHEBI:456216"/>
    </reaction>
</comment>
<evidence type="ECO:0000256" key="14">
    <source>
        <dbReference type="SAM" id="MobiDB-lite"/>
    </source>
</evidence>